<organism evidence="2 3">
    <name type="scientific">Thraustotheca clavata</name>
    <dbReference type="NCBI Taxonomy" id="74557"/>
    <lineage>
        <taxon>Eukaryota</taxon>
        <taxon>Sar</taxon>
        <taxon>Stramenopiles</taxon>
        <taxon>Oomycota</taxon>
        <taxon>Saprolegniomycetes</taxon>
        <taxon>Saprolegniales</taxon>
        <taxon>Achlyaceae</taxon>
        <taxon>Thraustotheca</taxon>
    </lineage>
</organism>
<feature type="compositionally biased region" description="Acidic residues" evidence="1">
    <location>
        <begin position="135"/>
        <end position="145"/>
    </location>
</feature>
<dbReference type="OrthoDB" id="78076at2759"/>
<keyword evidence="3" id="KW-1185">Reference proteome</keyword>
<name>A0A1V9ZZ41_9STRA</name>
<sequence length="145" mass="17029">MSKSVSFTTETTYLFSIDVNGSALPKESGPPIGLAKTHHTILIEKIDDGLTQRNGKVRKFDHLERIQMLKKLYDAKTLALFCYQAIDARKERIETKEELERNEQLLRARRLKRAAEMSHYSRQSKQRRMMTQMEYEQDESEDEEC</sequence>
<evidence type="ECO:0000313" key="3">
    <source>
        <dbReference type="Proteomes" id="UP000243217"/>
    </source>
</evidence>
<proteinExistence type="predicted"/>
<protein>
    <submittedName>
        <fullName evidence="2">Uncharacterized protein</fullName>
    </submittedName>
</protein>
<reference evidence="2 3" key="1">
    <citation type="journal article" date="2014" name="Genome Biol. Evol.">
        <title>The secreted proteins of Achlya hypogyna and Thraustotheca clavata identify the ancestral oomycete secretome and reveal gene acquisitions by horizontal gene transfer.</title>
        <authorList>
            <person name="Misner I."/>
            <person name="Blouin N."/>
            <person name="Leonard G."/>
            <person name="Richards T.A."/>
            <person name="Lane C.E."/>
        </authorList>
    </citation>
    <scope>NUCLEOTIDE SEQUENCE [LARGE SCALE GENOMIC DNA]</scope>
    <source>
        <strain evidence="2 3">ATCC 34112</strain>
    </source>
</reference>
<dbReference type="Proteomes" id="UP000243217">
    <property type="component" value="Unassembled WGS sequence"/>
</dbReference>
<comment type="caution">
    <text evidence="2">The sequence shown here is derived from an EMBL/GenBank/DDBJ whole genome shotgun (WGS) entry which is preliminary data.</text>
</comment>
<dbReference type="AlphaFoldDB" id="A0A1V9ZZ41"/>
<dbReference type="EMBL" id="JNBS01000938">
    <property type="protein sequence ID" value="OQS03303.1"/>
    <property type="molecule type" value="Genomic_DNA"/>
</dbReference>
<accession>A0A1V9ZZ41</accession>
<evidence type="ECO:0000313" key="2">
    <source>
        <dbReference type="EMBL" id="OQS03303.1"/>
    </source>
</evidence>
<evidence type="ECO:0000256" key="1">
    <source>
        <dbReference type="SAM" id="MobiDB-lite"/>
    </source>
</evidence>
<gene>
    <name evidence="2" type="ORF">THRCLA_21193</name>
</gene>
<feature type="region of interest" description="Disordered" evidence="1">
    <location>
        <begin position="116"/>
        <end position="145"/>
    </location>
</feature>